<sequence length="90" mass="10277">MLGHWCSELETSTFLLDHWCSELETSTFLLGHWCSELETPSSELEFCPFVIKRCLRRATPTPLALHLSLESLQKLDGDLDTTSSKLRSHL</sequence>
<organism evidence="1 2">
    <name type="scientific">Nostoc favosum CHAB5714</name>
    <dbReference type="NCBI Taxonomy" id="2780399"/>
    <lineage>
        <taxon>Bacteria</taxon>
        <taxon>Bacillati</taxon>
        <taxon>Cyanobacteriota</taxon>
        <taxon>Cyanophyceae</taxon>
        <taxon>Nostocales</taxon>
        <taxon>Nostocaceae</taxon>
        <taxon>Nostoc</taxon>
        <taxon>Nostoc favosum</taxon>
    </lineage>
</organism>
<evidence type="ECO:0000313" key="2">
    <source>
        <dbReference type="Proteomes" id="UP001199525"/>
    </source>
</evidence>
<reference evidence="1 2" key="1">
    <citation type="journal article" date="2021" name="Microorganisms">
        <title>Genome Evolution of Filamentous Cyanobacterium Nostoc Species: From Facultative Symbiosis to Free Living.</title>
        <authorList>
            <person name="Huo D."/>
            <person name="Li H."/>
            <person name="Cai F."/>
            <person name="Guo X."/>
            <person name="Qiao Z."/>
            <person name="Wang W."/>
            <person name="Yu G."/>
            <person name="Li R."/>
        </authorList>
    </citation>
    <scope>NUCLEOTIDE SEQUENCE [LARGE SCALE GENOMIC DNA]</scope>
    <source>
        <strain evidence="1 2">CHAB 5714</strain>
    </source>
</reference>
<dbReference type="EMBL" id="JAIVFQ010000179">
    <property type="protein sequence ID" value="MCC5604980.1"/>
    <property type="molecule type" value="Genomic_DNA"/>
</dbReference>
<proteinExistence type="predicted"/>
<name>A0ABS8IMK1_9NOSO</name>
<gene>
    <name evidence="1" type="ORF">LC586_39105</name>
</gene>
<keyword evidence="2" id="KW-1185">Reference proteome</keyword>
<protein>
    <submittedName>
        <fullName evidence="1">Uncharacterized protein</fullName>
    </submittedName>
</protein>
<comment type="caution">
    <text evidence="1">The sequence shown here is derived from an EMBL/GenBank/DDBJ whole genome shotgun (WGS) entry which is preliminary data.</text>
</comment>
<evidence type="ECO:0000313" key="1">
    <source>
        <dbReference type="EMBL" id="MCC5604980.1"/>
    </source>
</evidence>
<dbReference type="RefSeq" id="WP_229491150.1">
    <property type="nucleotide sequence ID" value="NZ_JAIVFQ010000179.1"/>
</dbReference>
<dbReference type="Proteomes" id="UP001199525">
    <property type="component" value="Unassembled WGS sequence"/>
</dbReference>
<accession>A0ABS8IMK1</accession>